<reference evidence="7 8" key="1">
    <citation type="submission" date="2015-08" db="EMBL/GenBank/DDBJ databases">
        <title>Next Generation Sequencing and Analysis of the Genome of Puccinia sorghi L Schw, the Causal Agent of Maize Common Rust.</title>
        <authorList>
            <person name="Rochi L."/>
            <person name="Burguener G."/>
            <person name="Darino M."/>
            <person name="Turjanski A."/>
            <person name="Kreff E."/>
            <person name="Dieguez M.J."/>
            <person name="Sacco F."/>
        </authorList>
    </citation>
    <scope>NUCLEOTIDE SEQUENCE [LARGE SCALE GENOMIC DNA]</scope>
    <source>
        <strain evidence="7 8">RO10H11247</strain>
    </source>
</reference>
<evidence type="ECO:0000313" key="7">
    <source>
        <dbReference type="EMBL" id="KNZ46589.1"/>
    </source>
</evidence>
<dbReference type="InterPro" id="IPR012337">
    <property type="entry name" value="RNaseH-like_sf"/>
</dbReference>
<dbReference type="Pfam" id="PF05699">
    <property type="entry name" value="Dimer_Tnp_hAT"/>
    <property type="match status" value="1"/>
</dbReference>
<evidence type="ECO:0000256" key="5">
    <source>
        <dbReference type="ARBA" id="ARBA00023242"/>
    </source>
</evidence>
<dbReference type="Proteomes" id="UP000037035">
    <property type="component" value="Unassembled WGS sequence"/>
</dbReference>
<dbReference type="PANTHER" id="PTHR46481:SF10">
    <property type="entry name" value="ZINC FINGER BED DOMAIN-CONTAINING PROTEIN 39"/>
    <property type="match status" value="1"/>
</dbReference>
<evidence type="ECO:0000259" key="6">
    <source>
        <dbReference type="Pfam" id="PF05699"/>
    </source>
</evidence>
<evidence type="ECO:0000256" key="4">
    <source>
        <dbReference type="ARBA" id="ARBA00022833"/>
    </source>
</evidence>
<evidence type="ECO:0000313" key="8">
    <source>
        <dbReference type="Proteomes" id="UP000037035"/>
    </source>
</evidence>
<dbReference type="EMBL" id="LAVV01012542">
    <property type="protein sequence ID" value="KNZ46589.1"/>
    <property type="molecule type" value="Genomic_DNA"/>
</dbReference>
<keyword evidence="3" id="KW-0863">Zinc-finger</keyword>
<evidence type="ECO:0000256" key="3">
    <source>
        <dbReference type="ARBA" id="ARBA00022771"/>
    </source>
</evidence>
<evidence type="ECO:0000256" key="2">
    <source>
        <dbReference type="ARBA" id="ARBA00022723"/>
    </source>
</evidence>
<dbReference type="VEuPathDB" id="FungiDB:VP01_7142g1"/>
<dbReference type="AlphaFoldDB" id="A0A0L6UDE9"/>
<dbReference type="GO" id="GO:0046983">
    <property type="term" value="F:protein dimerization activity"/>
    <property type="evidence" value="ECO:0007669"/>
    <property type="project" value="InterPro"/>
</dbReference>
<keyword evidence="8" id="KW-1185">Reference proteome</keyword>
<dbReference type="PANTHER" id="PTHR46481">
    <property type="entry name" value="ZINC FINGER BED DOMAIN-CONTAINING PROTEIN 4"/>
    <property type="match status" value="1"/>
</dbReference>
<dbReference type="SUPFAM" id="SSF53098">
    <property type="entry name" value="Ribonuclease H-like"/>
    <property type="match status" value="1"/>
</dbReference>
<keyword evidence="5" id="KW-0539">Nucleus</keyword>
<keyword evidence="4" id="KW-0862">Zinc</keyword>
<keyword evidence="2" id="KW-0479">Metal-binding</keyword>
<evidence type="ECO:0000256" key="1">
    <source>
        <dbReference type="ARBA" id="ARBA00004123"/>
    </source>
</evidence>
<dbReference type="OrthoDB" id="2506934at2759"/>
<feature type="domain" description="HAT C-terminal dimerisation" evidence="6">
    <location>
        <begin position="64"/>
        <end position="143"/>
    </location>
</feature>
<dbReference type="InterPro" id="IPR008906">
    <property type="entry name" value="HATC_C_dom"/>
</dbReference>
<accession>A0A0L6UDE9</accession>
<protein>
    <recommendedName>
        <fullName evidence="6">HAT C-terminal dimerisation domain-containing protein</fullName>
    </recommendedName>
</protein>
<proteinExistence type="predicted"/>
<comment type="caution">
    <text evidence="7">The sequence shown here is derived from an EMBL/GenBank/DDBJ whole genome shotgun (WGS) entry which is preliminary data.</text>
</comment>
<gene>
    <name evidence="7" type="ORF">VP01_7142g1</name>
</gene>
<dbReference type="GO" id="GO:0005634">
    <property type="term" value="C:nucleus"/>
    <property type="evidence" value="ECO:0007669"/>
    <property type="project" value="UniProtKB-SubCell"/>
</dbReference>
<organism evidence="7 8">
    <name type="scientific">Puccinia sorghi</name>
    <dbReference type="NCBI Taxonomy" id="27349"/>
    <lineage>
        <taxon>Eukaryota</taxon>
        <taxon>Fungi</taxon>
        <taxon>Dikarya</taxon>
        <taxon>Basidiomycota</taxon>
        <taxon>Pucciniomycotina</taxon>
        <taxon>Pucciniomycetes</taxon>
        <taxon>Pucciniales</taxon>
        <taxon>Pucciniaceae</taxon>
        <taxon>Puccinia</taxon>
    </lineage>
</organism>
<comment type="subcellular location">
    <subcellularLocation>
        <location evidence="1">Nucleus</location>
    </subcellularLocation>
</comment>
<dbReference type="InterPro" id="IPR052035">
    <property type="entry name" value="ZnF_BED_domain_contain"/>
</dbReference>
<name>A0A0L6UDE9_9BASI</name>
<sequence length="149" mass="17302">MACMIKLYLPTQNLKSMDPILLRKMLIWTLNAHHSKEKHDSSFYFKLYQANQFDEAQDNIKTEIVRYLKEDVQPNETNVIKYWKSLQRIYPTLAKMTHCFLAIILATSTASKCFFSKGCCIISLRESSLEPKSVEELFTAKKNFSTSCS</sequence>
<dbReference type="GO" id="GO:0008270">
    <property type="term" value="F:zinc ion binding"/>
    <property type="evidence" value="ECO:0007669"/>
    <property type="project" value="UniProtKB-KW"/>
</dbReference>